<evidence type="ECO:0000313" key="2">
    <source>
        <dbReference type="Proteomes" id="UP000220836"/>
    </source>
</evidence>
<evidence type="ECO:0000313" key="1">
    <source>
        <dbReference type="EMBL" id="SMX40647.1"/>
    </source>
</evidence>
<sequence>MAFKGDIPAPAGVPVLIAGPVSGAVFFQNLGANAFRVMATETATPPADFAGGWRYRTDAPESLDVAALMPGVPGARYLWVLSEGQTTLTVQYGDIEDA</sequence>
<name>A0A238KDK2_9RHOB</name>
<gene>
    <name evidence="1" type="ORF">PEV8663_02071</name>
</gene>
<dbReference type="Proteomes" id="UP000220836">
    <property type="component" value="Unassembled WGS sequence"/>
</dbReference>
<protein>
    <submittedName>
        <fullName evidence="1">Uncharacterized protein</fullName>
    </submittedName>
</protein>
<dbReference type="AlphaFoldDB" id="A0A238KDK2"/>
<accession>A0A238KDK2</accession>
<keyword evidence="2" id="KW-1185">Reference proteome</keyword>
<proteinExistence type="predicted"/>
<dbReference type="RefSeq" id="WP_097804573.1">
    <property type="nucleotide sequence ID" value="NZ_FXYH01000006.1"/>
</dbReference>
<organism evidence="1 2">
    <name type="scientific">Pelagimonas varians</name>
    <dbReference type="NCBI Taxonomy" id="696760"/>
    <lineage>
        <taxon>Bacteria</taxon>
        <taxon>Pseudomonadati</taxon>
        <taxon>Pseudomonadota</taxon>
        <taxon>Alphaproteobacteria</taxon>
        <taxon>Rhodobacterales</taxon>
        <taxon>Roseobacteraceae</taxon>
        <taxon>Pelagimonas</taxon>
    </lineage>
</organism>
<reference evidence="1 2" key="1">
    <citation type="submission" date="2017-05" db="EMBL/GenBank/DDBJ databases">
        <authorList>
            <person name="Song R."/>
            <person name="Chenine A.L."/>
            <person name="Ruprecht R.M."/>
        </authorList>
    </citation>
    <scope>NUCLEOTIDE SEQUENCE [LARGE SCALE GENOMIC DNA]</scope>
    <source>
        <strain evidence="1 2">CECT 8663</strain>
    </source>
</reference>
<dbReference type="EMBL" id="FXYH01000006">
    <property type="protein sequence ID" value="SMX40647.1"/>
    <property type="molecule type" value="Genomic_DNA"/>
</dbReference>